<gene>
    <name evidence="7" type="ORF">NEMVEDRAFT_v1g7772</name>
</gene>
<dbReference type="PANTHER" id="PTHR23112">
    <property type="entry name" value="G PROTEIN-COUPLED RECEPTOR 157-RELATED"/>
    <property type="match status" value="1"/>
</dbReference>
<feature type="transmembrane region" description="Helical" evidence="5">
    <location>
        <begin position="35"/>
        <end position="56"/>
    </location>
</feature>
<name>A7T5W2_NEMVE</name>
<accession>A7T5W2</accession>
<dbReference type="InterPro" id="IPR017981">
    <property type="entry name" value="GPCR_2-like_7TM"/>
</dbReference>
<comment type="subcellular location">
    <subcellularLocation>
        <location evidence="1">Membrane</location>
        <topology evidence="1">Multi-pass membrane protein</topology>
    </subcellularLocation>
</comment>
<feature type="transmembrane region" description="Helical" evidence="5">
    <location>
        <begin position="76"/>
        <end position="96"/>
    </location>
</feature>
<sequence>RVLTSISASLSMFGALVIILTYFAWKDIRTVSRQILVFISIADFLTAFGNMMSALWRERSDSDTPCVVQSFITTCSNLWSFFWTTFLALFLNVIIVKRRPVLAEKAMFLFHLFAW</sequence>
<dbReference type="eggNOG" id="ENOG502QU1X">
    <property type="taxonomic scope" value="Eukaryota"/>
</dbReference>
<dbReference type="PRINTS" id="PR02001">
    <property type="entry name" value="GCR1CAMPR"/>
</dbReference>
<evidence type="ECO:0000256" key="2">
    <source>
        <dbReference type="ARBA" id="ARBA00022692"/>
    </source>
</evidence>
<keyword evidence="4 5" id="KW-0472">Membrane</keyword>
<keyword evidence="3 5" id="KW-1133">Transmembrane helix</keyword>
<evidence type="ECO:0000256" key="5">
    <source>
        <dbReference type="SAM" id="Phobius"/>
    </source>
</evidence>
<dbReference type="Proteomes" id="UP000001593">
    <property type="component" value="Unassembled WGS sequence"/>
</dbReference>
<dbReference type="InParanoid" id="A7T5W2"/>
<evidence type="ECO:0000259" key="6">
    <source>
        <dbReference type="PROSITE" id="PS50261"/>
    </source>
</evidence>
<evidence type="ECO:0000256" key="4">
    <source>
        <dbReference type="ARBA" id="ARBA00023136"/>
    </source>
</evidence>
<dbReference type="InterPro" id="IPR022343">
    <property type="entry name" value="GCR1-cAMP_receptor"/>
</dbReference>
<evidence type="ECO:0000256" key="1">
    <source>
        <dbReference type="ARBA" id="ARBA00004141"/>
    </source>
</evidence>
<dbReference type="SUPFAM" id="SSF81321">
    <property type="entry name" value="Family A G protein-coupled receptor-like"/>
    <property type="match status" value="1"/>
</dbReference>
<dbReference type="KEGG" id="nve:5499109"/>
<feature type="domain" description="G-protein coupled receptors family 2 profile 2" evidence="6">
    <location>
        <begin position="1"/>
        <end position="115"/>
    </location>
</feature>
<dbReference type="Gene3D" id="1.20.1070.10">
    <property type="entry name" value="Rhodopsin 7-helix transmembrane proteins"/>
    <property type="match status" value="1"/>
</dbReference>
<keyword evidence="8" id="KW-1185">Reference proteome</keyword>
<dbReference type="GO" id="GO:0016020">
    <property type="term" value="C:membrane"/>
    <property type="evidence" value="ECO:0007669"/>
    <property type="project" value="UniProtKB-SubCell"/>
</dbReference>
<dbReference type="HOGENOM" id="CLU_2115008_0_0_1"/>
<dbReference type="STRING" id="45351.A7T5W2"/>
<evidence type="ECO:0000313" key="7">
    <source>
        <dbReference type="EMBL" id="EDO28649.1"/>
    </source>
</evidence>
<proteinExistence type="predicted"/>
<dbReference type="EMBL" id="DS471313">
    <property type="protein sequence ID" value="EDO28649.1"/>
    <property type="molecule type" value="Genomic_DNA"/>
</dbReference>
<protein>
    <recommendedName>
        <fullName evidence="6">G-protein coupled receptors family 2 profile 2 domain-containing protein</fullName>
    </recommendedName>
</protein>
<feature type="non-terminal residue" evidence="7">
    <location>
        <position position="1"/>
    </location>
</feature>
<dbReference type="GO" id="GO:0004888">
    <property type="term" value="F:transmembrane signaling receptor activity"/>
    <property type="evidence" value="ECO:0007669"/>
    <property type="project" value="InterPro"/>
</dbReference>
<evidence type="ECO:0000313" key="8">
    <source>
        <dbReference type="Proteomes" id="UP000001593"/>
    </source>
</evidence>
<dbReference type="PANTHER" id="PTHR23112:SF47">
    <property type="entry name" value="G-PROTEIN COUPLED RECEPTOR 157"/>
    <property type="match status" value="1"/>
</dbReference>
<keyword evidence="2 5" id="KW-0812">Transmembrane</keyword>
<evidence type="ECO:0000256" key="3">
    <source>
        <dbReference type="ARBA" id="ARBA00022989"/>
    </source>
</evidence>
<dbReference type="AlphaFoldDB" id="A7T5W2"/>
<dbReference type="Pfam" id="PF05462">
    <property type="entry name" value="Dicty_CAR"/>
    <property type="match status" value="1"/>
</dbReference>
<feature type="non-terminal residue" evidence="7">
    <location>
        <position position="115"/>
    </location>
</feature>
<organism evidence="7 8">
    <name type="scientific">Nematostella vectensis</name>
    <name type="common">Starlet sea anemone</name>
    <dbReference type="NCBI Taxonomy" id="45351"/>
    <lineage>
        <taxon>Eukaryota</taxon>
        <taxon>Metazoa</taxon>
        <taxon>Cnidaria</taxon>
        <taxon>Anthozoa</taxon>
        <taxon>Hexacorallia</taxon>
        <taxon>Actiniaria</taxon>
        <taxon>Edwardsiidae</taxon>
        <taxon>Nematostella</taxon>
    </lineage>
</organism>
<feature type="transmembrane region" description="Helical" evidence="5">
    <location>
        <begin position="6"/>
        <end position="23"/>
    </location>
</feature>
<reference evidence="7 8" key="1">
    <citation type="journal article" date="2007" name="Science">
        <title>Sea anemone genome reveals ancestral eumetazoan gene repertoire and genomic organization.</title>
        <authorList>
            <person name="Putnam N.H."/>
            <person name="Srivastava M."/>
            <person name="Hellsten U."/>
            <person name="Dirks B."/>
            <person name="Chapman J."/>
            <person name="Salamov A."/>
            <person name="Terry A."/>
            <person name="Shapiro H."/>
            <person name="Lindquist E."/>
            <person name="Kapitonov V.V."/>
            <person name="Jurka J."/>
            <person name="Genikhovich G."/>
            <person name="Grigoriev I.V."/>
            <person name="Lucas S.M."/>
            <person name="Steele R.E."/>
            <person name="Finnerty J.R."/>
            <person name="Technau U."/>
            <person name="Martindale M.Q."/>
            <person name="Rokhsar D.S."/>
        </authorList>
    </citation>
    <scope>NUCLEOTIDE SEQUENCE [LARGE SCALE GENOMIC DNA]</scope>
    <source>
        <strain evidence="8">CH2 X CH6</strain>
    </source>
</reference>
<dbReference type="PhylomeDB" id="A7T5W2"/>
<dbReference type="GO" id="GO:0007166">
    <property type="term" value="P:cell surface receptor signaling pathway"/>
    <property type="evidence" value="ECO:0007669"/>
    <property type="project" value="InterPro"/>
</dbReference>
<dbReference type="PROSITE" id="PS50261">
    <property type="entry name" value="G_PROTEIN_RECEP_F2_4"/>
    <property type="match status" value="1"/>
</dbReference>